<reference evidence="2" key="2">
    <citation type="journal article" date="2023" name="IMA Fungus">
        <title>Comparative genomic study of the Penicillium genus elucidates a diverse pangenome and 15 lateral gene transfer events.</title>
        <authorList>
            <person name="Petersen C."/>
            <person name="Sorensen T."/>
            <person name="Nielsen M.R."/>
            <person name="Sondergaard T.E."/>
            <person name="Sorensen J.L."/>
            <person name="Fitzpatrick D.A."/>
            <person name="Frisvad J.C."/>
            <person name="Nielsen K.L."/>
        </authorList>
    </citation>
    <scope>NUCLEOTIDE SEQUENCE</scope>
    <source>
        <strain evidence="2">IBT 34128</strain>
    </source>
</reference>
<accession>A0A9W9K3U9</accession>
<dbReference type="GeneID" id="81395709"/>
<dbReference type="AlphaFoldDB" id="A0A9W9K3U9"/>
<comment type="caution">
    <text evidence="2">The sequence shown here is derived from an EMBL/GenBank/DDBJ whole genome shotgun (WGS) entry which is preliminary data.</text>
</comment>
<reference evidence="2" key="1">
    <citation type="submission" date="2022-11" db="EMBL/GenBank/DDBJ databases">
        <authorList>
            <person name="Petersen C."/>
        </authorList>
    </citation>
    <scope>NUCLEOTIDE SEQUENCE</scope>
    <source>
        <strain evidence="2">IBT 34128</strain>
    </source>
</reference>
<feature type="compositionally biased region" description="Basic and acidic residues" evidence="1">
    <location>
        <begin position="406"/>
        <end position="428"/>
    </location>
</feature>
<keyword evidence="3" id="KW-1185">Reference proteome</keyword>
<dbReference type="RefSeq" id="XP_056509340.1">
    <property type="nucleotide sequence ID" value="XM_056656540.1"/>
</dbReference>
<dbReference type="EMBL" id="JAPMSZ010000009">
    <property type="protein sequence ID" value="KAJ5091142.1"/>
    <property type="molecule type" value="Genomic_DNA"/>
</dbReference>
<sequence length="435" mass="48970">MEKSDVIFEPASATYQVDYITDVKLESKLGSDIPLYDMYFEMHGEKENRKLERKWGTQFNSEKEDYWLFCVHCHDAECEFIIGGKTFVVTTSAPSLRNFSDEEVYKIDYGMPHPYPYYVEFVANLRKTWDRYVAIRCPKMSNPAITVKATGNYGALQWVGLFVKAAVDQKNQFITVKTSNRLLPQYAERIKDYSWFSWDGPVDVTDRTITLFPKQLFGTKGNSQDLYDEYVTSNPQNTVGEKHFAIARNYRKPAFPYQGSQPGSSDEVAIGSQGLNHGFKDRITKAQCLKYVWSVDQRTEFAIWRDPRVPPPSGGLAGPTAACLFAIDYATGVEIKQQDVHGLESLLVIFGTIAEVVGYAMTGNIAKGFMALLEMPDKAKEISTKASIHGFVKAVLELAETTENELSKKAKEVNKKSTKEIADTKDPPASDFGSN</sequence>
<gene>
    <name evidence="2" type="ORF">NUU61_006012</name>
</gene>
<evidence type="ECO:0000313" key="2">
    <source>
        <dbReference type="EMBL" id="KAJ5091142.1"/>
    </source>
</evidence>
<evidence type="ECO:0000313" key="3">
    <source>
        <dbReference type="Proteomes" id="UP001141434"/>
    </source>
</evidence>
<dbReference type="Proteomes" id="UP001141434">
    <property type="component" value="Unassembled WGS sequence"/>
</dbReference>
<protein>
    <submittedName>
        <fullName evidence="2">Uncharacterized protein</fullName>
    </submittedName>
</protein>
<name>A0A9W9K3U9_9EURO</name>
<proteinExistence type="predicted"/>
<evidence type="ECO:0000256" key="1">
    <source>
        <dbReference type="SAM" id="MobiDB-lite"/>
    </source>
</evidence>
<organism evidence="2 3">
    <name type="scientific">Penicillium alfredii</name>
    <dbReference type="NCBI Taxonomy" id="1506179"/>
    <lineage>
        <taxon>Eukaryota</taxon>
        <taxon>Fungi</taxon>
        <taxon>Dikarya</taxon>
        <taxon>Ascomycota</taxon>
        <taxon>Pezizomycotina</taxon>
        <taxon>Eurotiomycetes</taxon>
        <taxon>Eurotiomycetidae</taxon>
        <taxon>Eurotiales</taxon>
        <taxon>Aspergillaceae</taxon>
        <taxon>Penicillium</taxon>
    </lineage>
</organism>
<dbReference type="OrthoDB" id="4486824at2759"/>
<feature type="region of interest" description="Disordered" evidence="1">
    <location>
        <begin position="406"/>
        <end position="435"/>
    </location>
</feature>